<dbReference type="Gene3D" id="1.10.720.30">
    <property type="entry name" value="SAP domain"/>
    <property type="match status" value="2"/>
</dbReference>
<feature type="compositionally biased region" description="Basic and acidic residues" evidence="1">
    <location>
        <begin position="323"/>
        <end position="338"/>
    </location>
</feature>
<evidence type="ECO:0000313" key="5">
    <source>
        <dbReference type="Proteomes" id="UP000198215"/>
    </source>
</evidence>
<feature type="compositionally biased region" description="Low complexity" evidence="1">
    <location>
        <begin position="295"/>
        <end position="319"/>
    </location>
</feature>
<evidence type="ECO:0008006" key="6">
    <source>
        <dbReference type="Google" id="ProtNLM"/>
    </source>
</evidence>
<dbReference type="InterPro" id="IPR036361">
    <property type="entry name" value="SAP_dom_sf"/>
</dbReference>
<dbReference type="EMBL" id="LT607753">
    <property type="protein sequence ID" value="SCG54063.1"/>
    <property type="molecule type" value="Genomic_DNA"/>
</dbReference>
<dbReference type="AlphaFoldDB" id="A0A1C5I7A4"/>
<feature type="compositionally biased region" description="Polar residues" evidence="1">
    <location>
        <begin position="384"/>
        <end position="394"/>
    </location>
</feature>
<feature type="domain" description="Rho termination factor-like N-terminal" evidence="3">
    <location>
        <begin position="34"/>
        <end position="74"/>
    </location>
</feature>
<feature type="region of interest" description="Disordered" evidence="1">
    <location>
        <begin position="72"/>
        <end position="163"/>
    </location>
</feature>
<protein>
    <recommendedName>
        <fullName evidence="6">Rho termination factor, N-terminal domain</fullName>
    </recommendedName>
</protein>
<dbReference type="GO" id="GO:0006353">
    <property type="term" value="P:DNA-templated transcription termination"/>
    <property type="evidence" value="ECO:0007669"/>
    <property type="project" value="InterPro"/>
</dbReference>
<feature type="compositionally biased region" description="Gly residues" evidence="1">
    <location>
        <begin position="116"/>
        <end position="135"/>
    </location>
</feature>
<dbReference type="SMART" id="SM00959">
    <property type="entry name" value="Rho_N"/>
    <property type="match status" value="2"/>
</dbReference>
<evidence type="ECO:0000256" key="1">
    <source>
        <dbReference type="SAM" id="MobiDB-lite"/>
    </source>
</evidence>
<sequence length="412" mass="42362">MATRSASGRAGGATATKNVPGNQTPNTPEVNESEIARLKVDQLRDRLRRRGITGTTGMRKDELVDALVTALREGRKTTRSRNGSGATSRNGSGSRANSRSGRADGAHGGSSRSAGGSRGGSGGGSRGGSAGGSRGGADRGRGDDTGRRPGNQTPNTPEVNESEIARLKVDQLRDRLRRRGITGTTGMRKDELVDALVTALREGRRTTRSRAGSTSRGGSDTRGPRSAPVQETDLAEVERRAAELADVEPQAPEVEAVERRVAELEEAGADSSSRPRPGSDAATAATPRAELESTAARPALPAAPADSAAGSSGADASGAGPAGDRRVPGQRAGEETARTEGQPVRTPAAGGPRVSMETADRVLTSMVPPESGEVDEVVTPEGTRISTDPVTGSVATPPLPAVTEHERDAEAR</sequence>
<feature type="region of interest" description="Disordered" evidence="1">
    <location>
        <begin position="1"/>
        <end position="37"/>
    </location>
</feature>
<feature type="compositionally biased region" description="Low complexity" evidence="1">
    <location>
        <begin position="88"/>
        <end position="100"/>
    </location>
</feature>
<feature type="compositionally biased region" description="Polar residues" evidence="1">
    <location>
        <begin position="150"/>
        <end position="159"/>
    </location>
</feature>
<dbReference type="SMART" id="SM00513">
    <property type="entry name" value="SAP"/>
    <property type="match status" value="2"/>
</dbReference>
<feature type="compositionally biased region" description="Basic and acidic residues" evidence="1">
    <location>
        <begin position="136"/>
        <end position="147"/>
    </location>
</feature>
<name>A0A1C5I7A4_9ACTN</name>
<proteinExistence type="predicted"/>
<evidence type="ECO:0000313" key="4">
    <source>
        <dbReference type="EMBL" id="SCG54063.1"/>
    </source>
</evidence>
<dbReference type="InterPro" id="IPR003034">
    <property type="entry name" value="SAP_dom"/>
</dbReference>
<dbReference type="RefSeq" id="WP_157744983.1">
    <property type="nucleotide sequence ID" value="NZ_LT607753.1"/>
</dbReference>
<feature type="domain" description="SAP" evidence="2">
    <location>
        <begin position="164"/>
        <end position="200"/>
    </location>
</feature>
<feature type="compositionally biased region" description="Low complexity" evidence="1">
    <location>
        <begin position="209"/>
        <end position="218"/>
    </location>
</feature>
<feature type="region of interest" description="Disordered" evidence="1">
    <location>
        <begin position="44"/>
        <end position="63"/>
    </location>
</feature>
<organism evidence="4 5">
    <name type="scientific">Micromonospora coxensis</name>
    <dbReference type="NCBI Taxonomy" id="356852"/>
    <lineage>
        <taxon>Bacteria</taxon>
        <taxon>Bacillati</taxon>
        <taxon>Actinomycetota</taxon>
        <taxon>Actinomycetes</taxon>
        <taxon>Micromonosporales</taxon>
        <taxon>Micromonosporaceae</taxon>
        <taxon>Micromonospora</taxon>
    </lineage>
</organism>
<gene>
    <name evidence="4" type="ORF">GA0070614_2325</name>
</gene>
<feature type="compositionally biased region" description="Basic and acidic residues" evidence="1">
    <location>
        <begin position="403"/>
        <end position="412"/>
    </location>
</feature>
<feature type="compositionally biased region" description="Polar residues" evidence="1">
    <location>
        <begin position="17"/>
        <end position="30"/>
    </location>
</feature>
<dbReference type="PANTHER" id="PTHR47031:SF3">
    <property type="entry name" value="SAP DOMAIN-CONTAINING PROTEIN"/>
    <property type="match status" value="1"/>
</dbReference>
<accession>A0A1C5I7A4</accession>
<feature type="region of interest" description="Disordered" evidence="1">
    <location>
        <begin position="203"/>
        <end position="412"/>
    </location>
</feature>
<evidence type="ECO:0000259" key="3">
    <source>
        <dbReference type="SMART" id="SM00959"/>
    </source>
</evidence>
<keyword evidence="5" id="KW-1185">Reference proteome</keyword>
<dbReference type="PANTHER" id="PTHR47031">
    <property type="entry name" value="SAP DNA-BINDING DOMAIN-CONTAINING PROTEIN"/>
    <property type="match status" value="1"/>
</dbReference>
<dbReference type="Proteomes" id="UP000198215">
    <property type="component" value="Chromosome I"/>
</dbReference>
<dbReference type="InterPro" id="IPR011112">
    <property type="entry name" value="Rho-like_N"/>
</dbReference>
<feature type="domain" description="Rho termination factor-like N-terminal" evidence="3">
    <location>
        <begin position="163"/>
        <end position="203"/>
    </location>
</feature>
<feature type="compositionally biased region" description="Low complexity" evidence="1">
    <location>
        <begin position="1"/>
        <end position="16"/>
    </location>
</feature>
<evidence type="ECO:0000259" key="2">
    <source>
        <dbReference type="SMART" id="SM00513"/>
    </source>
</evidence>
<dbReference type="OrthoDB" id="9808866at2"/>
<reference evidence="5" key="1">
    <citation type="submission" date="2016-06" db="EMBL/GenBank/DDBJ databases">
        <authorList>
            <person name="Varghese N."/>
            <person name="Submissions Spin"/>
        </authorList>
    </citation>
    <scope>NUCLEOTIDE SEQUENCE [LARGE SCALE GENOMIC DNA]</scope>
    <source>
        <strain evidence="5">DSM 45161</strain>
    </source>
</reference>
<feature type="domain" description="SAP" evidence="2">
    <location>
        <begin position="35"/>
        <end position="71"/>
    </location>
</feature>